<feature type="chain" id="PRO_5015330111" description="NHL repeat-containing protein" evidence="3">
    <location>
        <begin position="28"/>
        <end position="712"/>
    </location>
</feature>
<dbReference type="SUPFAM" id="SSF101898">
    <property type="entry name" value="NHL repeat"/>
    <property type="match status" value="2"/>
</dbReference>
<evidence type="ECO:0000313" key="4">
    <source>
        <dbReference type="EMBL" id="AVR95966.1"/>
    </source>
</evidence>
<dbReference type="InterPro" id="IPR001258">
    <property type="entry name" value="NHL_repeat"/>
</dbReference>
<reference evidence="4 5" key="1">
    <citation type="submission" date="2018-03" db="EMBL/GenBank/DDBJ databases">
        <title>Massilia armeniaca sp. nov., isolated from desert soil.</title>
        <authorList>
            <person name="Huang H."/>
            <person name="Ren M."/>
        </authorList>
    </citation>
    <scope>NUCLEOTIDE SEQUENCE [LARGE SCALE GENOMIC DNA]</scope>
    <source>
        <strain evidence="4 5">ZMN-3</strain>
    </source>
</reference>
<proteinExistence type="predicted"/>
<organism evidence="4 5">
    <name type="scientific">Pseudoduganella armeniaca</name>
    <dbReference type="NCBI Taxonomy" id="2072590"/>
    <lineage>
        <taxon>Bacteria</taxon>
        <taxon>Pseudomonadati</taxon>
        <taxon>Pseudomonadota</taxon>
        <taxon>Betaproteobacteria</taxon>
        <taxon>Burkholderiales</taxon>
        <taxon>Oxalobacteraceae</taxon>
        <taxon>Telluria group</taxon>
        <taxon>Pseudoduganella</taxon>
    </lineage>
</organism>
<dbReference type="RefSeq" id="WP_107141318.1">
    <property type="nucleotide sequence ID" value="NZ_CP028324.1"/>
</dbReference>
<feature type="repeat" description="NHL" evidence="2">
    <location>
        <begin position="629"/>
        <end position="664"/>
    </location>
</feature>
<dbReference type="PANTHER" id="PTHR13833">
    <property type="match status" value="1"/>
</dbReference>
<keyword evidence="1" id="KW-0677">Repeat</keyword>
<dbReference type="PROSITE" id="PS51125">
    <property type="entry name" value="NHL"/>
    <property type="match status" value="2"/>
</dbReference>
<keyword evidence="5" id="KW-1185">Reference proteome</keyword>
<evidence type="ECO:0000256" key="2">
    <source>
        <dbReference type="PROSITE-ProRule" id="PRU00504"/>
    </source>
</evidence>
<evidence type="ECO:0000313" key="5">
    <source>
        <dbReference type="Proteomes" id="UP000240505"/>
    </source>
</evidence>
<name>A0A2R4C8N7_9BURK</name>
<accession>A0A2R4C8N7</accession>
<evidence type="ECO:0008006" key="6">
    <source>
        <dbReference type="Google" id="ProtNLM"/>
    </source>
</evidence>
<sequence length="712" mass="72013">MQNSRANPGIRRFAALFTLMTVALLPACGGGSGDGTVAPPVATQPPPVTAAPQLTLYAGNTGGAGWVDGRAADARFDGAYDVKLGKDGSFYIADTENHVIRRMTAGVVTTLAGQAGIWGDADGTKTAASFTRPQGIAVDGAQNVYVADTGNRRIRKIDANGNVTTLAGRFELAEPVDGPGSVARFINPVGVNVDDAGIVYVVDRESSRTPGRLRKITPDGVVTTVVAQDSTFAVLGDAVAIDLAGNLYVIGAVGSDTTTLPSPGGSVLPNIVRTAKLLRLSPAGAVTTLGTVSSDASYGGIAVDRLGNVYFSKTSNHEVYAYTASTGQIGLLAGSYRPTGGFDSHGLPFAPQSLGSADGTGVAAQFNRPAGLTTDAAGNLYIADVFNNTLRKASPAGVVTTLAGAAAKRGDANGPALQATFGRNISGSATDGAGNVYVSDRDVIRKIGIDGQVSTFAGGSAGTVDSTGAAVRFTSLAGITIDPAGNVYFIDHVLVRKIGLDGKVTTIAGAAGMQGHVDGAGANARFEALQGITRDGAGNLFVTDGTVVRKITPAGQVSTIAGSAVETGSADGSGSAARFGSLYGITADAAGNVYVADQVYSTLRKISPAGQVTTIAGQAEQEGLVDGAGANARFTNPTGIVIDPSGNLYVSDSGNRAIRKMAPDGTVSTVIMVPSLKQFLFEPILQSLTLGSADTLYLTQSGAVLKLTLGGK</sequence>
<evidence type="ECO:0000256" key="3">
    <source>
        <dbReference type="SAM" id="SignalP"/>
    </source>
</evidence>
<dbReference type="InterPro" id="IPR011042">
    <property type="entry name" value="6-blade_b-propeller_TolB-like"/>
</dbReference>
<feature type="repeat" description="NHL" evidence="2">
    <location>
        <begin position="130"/>
        <end position="160"/>
    </location>
</feature>
<evidence type="ECO:0000256" key="1">
    <source>
        <dbReference type="ARBA" id="ARBA00022737"/>
    </source>
</evidence>
<feature type="signal peptide" evidence="3">
    <location>
        <begin position="1"/>
        <end position="27"/>
    </location>
</feature>
<dbReference type="Gene3D" id="2.120.10.30">
    <property type="entry name" value="TolB, C-terminal domain"/>
    <property type="match status" value="5"/>
</dbReference>
<protein>
    <recommendedName>
        <fullName evidence="6">NHL repeat-containing protein</fullName>
    </recommendedName>
</protein>
<dbReference type="EMBL" id="CP028324">
    <property type="protein sequence ID" value="AVR95966.1"/>
    <property type="molecule type" value="Genomic_DNA"/>
</dbReference>
<dbReference type="Pfam" id="PF01436">
    <property type="entry name" value="NHL"/>
    <property type="match status" value="2"/>
</dbReference>
<dbReference type="OrthoDB" id="9774579at2"/>
<gene>
    <name evidence="4" type="ORF">C9I28_09645</name>
</gene>
<dbReference type="KEGG" id="masz:C9I28_09645"/>
<dbReference type="Proteomes" id="UP000240505">
    <property type="component" value="Chromosome"/>
</dbReference>
<dbReference type="AlphaFoldDB" id="A0A2R4C8N7"/>
<dbReference type="PANTHER" id="PTHR13833:SF71">
    <property type="entry name" value="NHL DOMAIN-CONTAINING PROTEIN"/>
    <property type="match status" value="1"/>
</dbReference>
<keyword evidence="3" id="KW-0732">Signal</keyword>